<dbReference type="VEuPathDB" id="FungiDB:Z518_10177"/>
<dbReference type="OrthoDB" id="4156953at2759"/>
<dbReference type="RefSeq" id="XP_013268247.1">
    <property type="nucleotide sequence ID" value="XM_013412793.1"/>
</dbReference>
<evidence type="ECO:0000313" key="2">
    <source>
        <dbReference type="EMBL" id="KIX01111.1"/>
    </source>
</evidence>
<sequence>MIYGRLQVAALPPFPQHNNVCRLSGRLSVLDDSIKQRSFDTVQLCFRGVITSSVGYKTGLEDIITLTDIKTPSDFRPCSSTSQNDSQKGRHADFYFELPTHASTKDGTLRSLPLSATISVNTSPAPNTAMNDRPVIRGECEVSYWVEAQFRLAGKQVGILSRHVQIPSLYPCLRASISRGHPLTMHAKPDFLTRCKFQKNPDLSITLHEPEMIMEWRTTTGKRHVSLPLAIAMDMQQQTSDCNSIDPRQSFQCSVEAKWEVNSRFSNVPVHSNTERLKCSDVVYKTTLASSQKANVLFRPLPHYDGSRDSRNQNANNRTSSISYTATSQVDLSVPNAVSQPSLYWGLLSRTYTLDLSLHFHGVQGAPNYNLHRKIPLSVFTYGSKADDAQKDQVVVDVAEADSGSGSDSESDADNNVDDLLASRAADRVQEPVRAQARRQRTVNRTPPPPYFR</sequence>
<evidence type="ECO:0000313" key="3">
    <source>
        <dbReference type="Proteomes" id="UP000053617"/>
    </source>
</evidence>
<feature type="region of interest" description="Disordered" evidence="1">
    <location>
        <begin position="399"/>
        <end position="453"/>
    </location>
</feature>
<accession>A0A0D2ID00</accession>
<reference evidence="2 3" key="1">
    <citation type="submission" date="2015-01" db="EMBL/GenBank/DDBJ databases">
        <title>The Genome Sequence of Rhinocladiella mackenzie CBS 650.93.</title>
        <authorList>
            <consortium name="The Broad Institute Genomics Platform"/>
            <person name="Cuomo C."/>
            <person name="de Hoog S."/>
            <person name="Gorbushina A."/>
            <person name="Stielow B."/>
            <person name="Teixiera M."/>
            <person name="Abouelleil A."/>
            <person name="Chapman S.B."/>
            <person name="Priest M."/>
            <person name="Young S.K."/>
            <person name="Wortman J."/>
            <person name="Nusbaum C."/>
            <person name="Birren B."/>
        </authorList>
    </citation>
    <scope>NUCLEOTIDE SEQUENCE [LARGE SCALE GENOMIC DNA]</scope>
    <source>
        <strain evidence="2 3">CBS 650.93</strain>
    </source>
</reference>
<dbReference type="GeneID" id="25298248"/>
<gene>
    <name evidence="2" type="ORF">Z518_10177</name>
</gene>
<feature type="compositionally biased region" description="Low complexity" evidence="1">
    <location>
        <begin position="399"/>
        <end position="408"/>
    </location>
</feature>
<evidence type="ECO:0000256" key="1">
    <source>
        <dbReference type="SAM" id="MobiDB-lite"/>
    </source>
</evidence>
<keyword evidence="3" id="KW-1185">Reference proteome</keyword>
<dbReference type="AlphaFoldDB" id="A0A0D2ID00"/>
<name>A0A0D2ID00_9EURO</name>
<dbReference type="HOGENOM" id="CLU_618246_0_0_1"/>
<proteinExistence type="predicted"/>
<dbReference type="EMBL" id="KN847482">
    <property type="protein sequence ID" value="KIX01111.1"/>
    <property type="molecule type" value="Genomic_DNA"/>
</dbReference>
<dbReference type="Proteomes" id="UP000053617">
    <property type="component" value="Unassembled WGS sequence"/>
</dbReference>
<organism evidence="2 3">
    <name type="scientific">Rhinocladiella mackenziei CBS 650.93</name>
    <dbReference type="NCBI Taxonomy" id="1442369"/>
    <lineage>
        <taxon>Eukaryota</taxon>
        <taxon>Fungi</taxon>
        <taxon>Dikarya</taxon>
        <taxon>Ascomycota</taxon>
        <taxon>Pezizomycotina</taxon>
        <taxon>Eurotiomycetes</taxon>
        <taxon>Chaetothyriomycetidae</taxon>
        <taxon>Chaetothyriales</taxon>
        <taxon>Herpotrichiellaceae</taxon>
        <taxon>Rhinocladiella</taxon>
    </lineage>
</organism>
<protein>
    <submittedName>
        <fullName evidence="2">Rhinocladiella mackenziei CBS 650.93 unplaced genomic scaffold supercont1.8, whole genome shotgun sequence</fullName>
    </submittedName>
</protein>